<feature type="chain" id="PRO_5046423327" description="Lipoprotein" evidence="2">
    <location>
        <begin position="16"/>
        <end position="104"/>
    </location>
</feature>
<reference evidence="3 4" key="1">
    <citation type="submission" date="2020-10" db="EMBL/GenBank/DDBJ databases">
        <title>Ramlibacter sp. HM2 16S ribosomal RNA gene Genome sequencing and assembly.</title>
        <authorList>
            <person name="Kang M."/>
        </authorList>
    </citation>
    <scope>NUCLEOTIDE SEQUENCE [LARGE SCALE GENOMIC DNA]</scope>
    <source>
        <strain evidence="3 4">HM2</strain>
    </source>
</reference>
<evidence type="ECO:0008006" key="5">
    <source>
        <dbReference type="Google" id="ProtNLM"/>
    </source>
</evidence>
<dbReference type="PROSITE" id="PS51257">
    <property type="entry name" value="PROKAR_LIPOPROTEIN"/>
    <property type="match status" value="1"/>
</dbReference>
<dbReference type="RefSeq" id="WP_193678412.1">
    <property type="nucleotide sequence ID" value="NZ_JADDIV010000005.1"/>
</dbReference>
<sequence length="104" mass="11393">MIKILLPIAACAALAGCVGYGDPYGSYGYHGQPGVYASPGGYYPGPVYGGVYGSYPVYRTDVQRRDGRNRDRDGDGLRNRVDPDRDNDGVPNRQDARPNNPRRQ</sequence>
<evidence type="ECO:0000313" key="4">
    <source>
        <dbReference type="Proteomes" id="UP000806285"/>
    </source>
</evidence>
<dbReference type="InterPro" id="IPR028974">
    <property type="entry name" value="TSP_type-3_rpt"/>
</dbReference>
<proteinExistence type="predicted"/>
<keyword evidence="4" id="KW-1185">Reference proteome</keyword>
<gene>
    <name evidence="3" type="ORF">IM787_18870</name>
</gene>
<protein>
    <recommendedName>
        <fullName evidence="5">Lipoprotein</fullName>
    </recommendedName>
</protein>
<dbReference type="Gene3D" id="4.10.1080.10">
    <property type="entry name" value="TSP type-3 repeat"/>
    <property type="match status" value="1"/>
</dbReference>
<evidence type="ECO:0000256" key="1">
    <source>
        <dbReference type="SAM" id="MobiDB-lite"/>
    </source>
</evidence>
<organism evidence="3 4">
    <name type="scientific">Ramlibacter pallidus</name>
    <dbReference type="NCBI Taxonomy" id="2780087"/>
    <lineage>
        <taxon>Bacteria</taxon>
        <taxon>Pseudomonadati</taxon>
        <taxon>Pseudomonadota</taxon>
        <taxon>Betaproteobacteria</taxon>
        <taxon>Burkholderiales</taxon>
        <taxon>Comamonadaceae</taxon>
        <taxon>Ramlibacter</taxon>
    </lineage>
</organism>
<dbReference type="SUPFAM" id="SSF103647">
    <property type="entry name" value="TSP type-3 repeat"/>
    <property type="match status" value="1"/>
</dbReference>
<name>A0ABR9S824_9BURK</name>
<evidence type="ECO:0000256" key="2">
    <source>
        <dbReference type="SAM" id="SignalP"/>
    </source>
</evidence>
<dbReference type="EMBL" id="JADDIV010000005">
    <property type="protein sequence ID" value="MBE7369633.1"/>
    <property type="molecule type" value="Genomic_DNA"/>
</dbReference>
<feature type="signal peptide" evidence="2">
    <location>
        <begin position="1"/>
        <end position="15"/>
    </location>
</feature>
<feature type="region of interest" description="Disordered" evidence="1">
    <location>
        <begin position="61"/>
        <end position="104"/>
    </location>
</feature>
<keyword evidence="2" id="KW-0732">Signal</keyword>
<evidence type="ECO:0000313" key="3">
    <source>
        <dbReference type="EMBL" id="MBE7369633.1"/>
    </source>
</evidence>
<dbReference type="Proteomes" id="UP000806285">
    <property type="component" value="Unassembled WGS sequence"/>
</dbReference>
<accession>A0ABR9S824</accession>
<feature type="compositionally biased region" description="Basic and acidic residues" evidence="1">
    <location>
        <begin position="61"/>
        <end position="88"/>
    </location>
</feature>
<comment type="caution">
    <text evidence="3">The sequence shown here is derived from an EMBL/GenBank/DDBJ whole genome shotgun (WGS) entry which is preliminary data.</text>
</comment>